<accession>A0A919Q5S7</accession>
<dbReference type="AlphaFoldDB" id="A0A919Q5S7"/>
<reference evidence="1" key="1">
    <citation type="submission" date="2021-01" db="EMBL/GenBank/DDBJ databases">
        <title>Whole genome shotgun sequence of Acrocarpospora phusangensis NBRC 108782.</title>
        <authorList>
            <person name="Komaki H."/>
            <person name="Tamura T."/>
        </authorList>
    </citation>
    <scope>NUCLEOTIDE SEQUENCE</scope>
    <source>
        <strain evidence="1">NBRC 108782</strain>
    </source>
</reference>
<protein>
    <submittedName>
        <fullName evidence="1">Uncharacterized protein</fullName>
    </submittedName>
</protein>
<gene>
    <name evidence="1" type="ORF">Aph01nite_00690</name>
</gene>
<evidence type="ECO:0000313" key="2">
    <source>
        <dbReference type="Proteomes" id="UP000640052"/>
    </source>
</evidence>
<dbReference type="EMBL" id="BOOA01000001">
    <property type="protein sequence ID" value="GIH21759.1"/>
    <property type="molecule type" value="Genomic_DNA"/>
</dbReference>
<proteinExistence type="predicted"/>
<keyword evidence="2" id="KW-1185">Reference proteome</keyword>
<dbReference type="Proteomes" id="UP000640052">
    <property type="component" value="Unassembled WGS sequence"/>
</dbReference>
<sequence length="136" mass="14156">MTGGVLNVAAATLRYLSHGHGAPVLLVHTATAPNAVLHTLPALPRDLWAPSLTAIWTTTAAIFSAYAPRDAAPPETLPAPPSDSDTVADALDRAVAHGDEHVIKFTDTAAEVYTRTDHPGALAATVRATHLIPSSR</sequence>
<evidence type="ECO:0000313" key="1">
    <source>
        <dbReference type="EMBL" id="GIH21759.1"/>
    </source>
</evidence>
<comment type="caution">
    <text evidence="1">The sequence shown here is derived from an EMBL/GenBank/DDBJ whole genome shotgun (WGS) entry which is preliminary data.</text>
</comment>
<organism evidence="1 2">
    <name type="scientific">Acrocarpospora phusangensis</name>
    <dbReference type="NCBI Taxonomy" id="1070424"/>
    <lineage>
        <taxon>Bacteria</taxon>
        <taxon>Bacillati</taxon>
        <taxon>Actinomycetota</taxon>
        <taxon>Actinomycetes</taxon>
        <taxon>Streptosporangiales</taxon>
        <taxon>Streptosporangiaceae</taxon>
        <taxon>Acrocarpospora</taxon>
    </lineage>
</organism>
<name>A0A919Q5S7_9ACTN</name>
<dbReference type="RefSeq" id="WP_204038639.1">
    <property type="nucleotide sequence ID" value="NZ_BOOA01000001.1"/>
</dbReference>